<dbReference type="EMBL" id="JAMZIH010000503">
    <property type="protein sequence ID" value="KAJ1679245.1"/>
    <property type="molecule type" value="Genomic_DNA"/>
</dbReference>
<gene>
    <name evidence="1" type="primary">MSP1_1</name>
    <name evidence="1" type="ORF">EV182_002439</name>
</gene>
<comment type="caution">
    <text evidence="1">The sequence shown here is derived from an EMBL/GenBank/DDBJ whole genome shotgun (WGS) entry which is preliminary data.</text>
</comment>
<evidence type="ECO:0000313" key="1">
    <source>
        <dbReference type="EMBL" id="KAJ1679245.1"/>
    </source>
</evidence>
<name>A0ACC1HT77_9FUNG</name>
<organism evidence="1 2">
    <name type="scientific">Spiromyces aspiralis</name>
    <dbReference type="NCBI Taxonomy" id="68401"/>
    <lineage>
        <taxon>Eukaryota</taxon>
        <taxon>Fungi</taxon>
        <taxon>Fungi incertae sedis</taxon>
        <taxon>Zoopagomycota</taxon>
        <taxon>Kickxellomycotina</taxon>
        <taxon>Kickxellomycetes</taxon>
        <taxon>Kickxellales</taxon>
        <taxon>Kickxellaceae</taxon>
        <taxon>Spiromyces</taxon>
    </lineage>
</organism>
<keyword evidence="2" id="KW-1185">Reference proteome</keyword>
<dbReference type="Proteomes" id="UP001145114">
    <property type="component" value="Unassembled WGS sequence"/>
</dbReference>
<proteinExistence type="predicted"/>
<protein>
    <submittedName>
        <fullName evidence="1">Mitochondrial dynamin GTPase Msp1</fullName>
    </submittedName>
</protein>
<reference evidence="1" key="1">
    <citation type="submission" date="2022-06" db="EMBL/GenBank/DDBJ databases">
        <title>Phylogenomic reconstructions and comparative analyses of Kickxellomycotina fungi.</title>
        <authorList>
            <person name="Reynolds N.K."/>
            <person name="Stajich J.E."/>
            <person name="Barry K."/>
            <person name="Grigoriev I.V."/>
            <person name="Crous P."/>
            <person name="Smith M.E."/>
        </authorList>
    </citation>
    <scope>NUCLEOTIDE SEQUENCE</scope>
    <source>
        <strain evidence="1">RSA 2271</strain>
    </source>
</reference>
<accession>A0ACC1HT77</accession>
<evidence type="ECO:0000313" key="2">
    <source>
        <dbReference type="Proteomes" id="UP001145114"/>
    </source>
</evidence>
<feature type="non-terminal residue" evidence="1">
    <location>
        <position position="1"/>
    </location>
</feature>
<sequence length="147" mass="16593">AAILRRMPKRFYIRPPNPEQRRKILQIMLKDAVLEDGFDFDALVRITDGMASSDLKELCRDAAMIPIREYLRSHPITAPADSDSVPPAEAGAAPDQQQQRDSIRPLRLSDFVKCTSDRLQESIYSSLSYNQNILSNVITPPEHVEGD</sequence>